<comment type="caution">
    <text evidence="2">The sequence shown here is derived from an EMBL/GenBank/DDBJ whole genome shotgun (WGS) entry which is preliminary data.</text>
</comment>
<dbReference type="RefSeq" id="WP_113961636.1">
    <property type="nucleotide sequence ID" value="NZ_QNRR01000014.1"/>
</dbReference>
<evidence type="ECO:0000313" key="3">
    <source>
        <dbReference type="Proteomes" id="UP000253426"/>
    </source>
</evidence>
<evidence type="ECO:0000313" key="2">
    <source>
        <dbReference type="EMBL" id="RBP37415.1"/>
    </source>
</evidence>
<organism evidence="2 3">
    <name type="scientific">Roseimicrobium gellanilyticum</name>
    <dbReference type="NCBI Taxonomy" id="748857"/>
    <lineage>
        <taxon>Bacteria</taxon>
        <taxon>Pseudomonadati</taxon>
        <taxon>Verrucomicrobiota</taxon>
        <taxon>Verrucomicrobiia</taxon>
        <taxon>Verrucomicrobiales</taxon>
        <taxon>Verrucomicrobiaceae</taxon>
        <taxon>Roseimicrobium</taxon>
    </lineage>
</organism>
<dbReference type="InterPro" id="IPR029044">
    <property type="entry name" value="Nucleotide-diphossugar_trans"/>
</dbReference>
<keyword evidence="2" id="KW-0808">Transferase</keyword>
<reference evidence="2 3" key="1">
    <citation type="submission" date="2018-06" db="EMBL/GenBank/DDBJ databases">
        <title>Genomic Encyclopedia of Type Strains, Phase IV (KMG-IV): sequencing the most valuable type-strain genomes for metagenomic binning, comparative biology and taxonomic classification.</title>
        <authorList>
            <person name="Goeker M."/>
        </authorList>
    </citation>
    <scope>NUCLEOTIDE SEQUENCE [LARGE SCALE GENOMIC DNA]</scope>
    <source>
        <strain evidence="2 3">DSM 25532</strain>
    </source>
</reference>
<proteinExistence type="predicted"/>
<dbReference type="SUPFAM" id="SSF53448">
    <property type="entry name" value="Nucleotide-diphospho-sugar transferases"/>
    <property type="match status" value="1"/>
</dbReference>
<dbReference type="Pfam" id="PF00535">
    <property type="entry name" value="Glycos_transf_2"/>
    <property type="match status" value="1"/>
</dbReference>
<accession>A0A366H7D0</accession>
<dbReference type="CDD" id="cd00761">
    <property type="entry name" value="Glyco_tranf_GTA_type"/>
    <property type="match status" value="1"/>
</dbReference>
<protein>
    <submittedName>
        <fullName evidence="2">Glycosyl transferase family 2</fullName>
    </submittedName>
</protein>
<evidence type="ECO:0000259" key="1">
    <source>
        <dbReference type="Pfam" id="PF00535"/>
    </source>
</evidence>
<sequence length="337" mass="39380">MAKCRVYLTTYRRNELLRRALSSLLEQTFQDWVCELHNDAPDDPFPGELVKELNDPRFIYRPHPQNYGPVKSFNLFFKPISEPFFSILEDDNWWEPRLLERLMALLETSPEASLAWANMRYWKEQDDGTWEKTDRTVWDREIYREPFVFKWADPKQVYQALHSIGSMVVRTSSFTTRPVPETLPFFAIDPARERLYPGPLILEPEVLANFALTRQTARKTTITEDTQASILLARSFLRHVNASDTYYAQVWKNAQGWPVRSSNTLVIASILAGKLKFLFRHATMIDWLFFAASWVKRPLRMFRLMRSVSAYPEVSRFLDERTAEICAVAASPPRAVT</sequence>
<gene>
    <name evidence="2" type="ORF">DES53_114153</name>
</gene>
<dbReference type="GO" id="GO:0016740">
    <property type="term" value="F:transferase activity"/>
    <property type="evidence" value="ECO:0007669"/>
    <property type="project" value="UniProtKB-KW"/>
</dbReference>
<feature type="domain" description="Glycosyltransferase 2-like" evidence="1">
    <location>
        <begin position="7"/>
        <end position="133"/>
    </location>
</feature>
<dbReference type="Gene3D" id="3.90.550.10">
    <property type="entry name" value="Spore Coat Polysaccharide Biosynthesis Protein SpsA, Chain A"/>
    <property type="match status" value="1"/>
</dbReference>
<dbReference type="InterPro" id="IPR001173">
    <property type="entry name" value="Glyco_trans_2-like"/>
</dbReference>
<dbReference type="EMBL" id="QNRR01000014">
    <property type="protein sequence ID" value="RBP37415.1"/>
    <property type="molecule type" value="Genomic_DNA"/>
</dbReference>
<name>A0A366H7D0_9BACT</name>
<dbReference type="OrthoDB" id="194105at2"/>
<keyword evidence="3" id="KW-1185">Reference proteome</keyword>
<dbReference type="Proteomes" id="UP000253426">
    <property type="component" value="Unassembled WGS sequence"/>
</dbReference>
<dbReference type="AlphaFoldDB" id="A0A366H7D0"/>